<accession>A0ABY4QKS1</accession>
<evidence type="ECO:0000256" key="1">
    <source>
        <dbReference type="SAM" id="MobiDB-lite"/>
    </source>
</evidence>
<evidence type="ECO:0000313" key="3">
    <source>
        <dbReference type="Proteomes" id="UP001056610"/>
    </source>
</evidence>
<organism evidence="2 3">
    <name type="scientific">Candidatus Mycobacterium methanotrophicum</name>
    <dbReference type="NCBI Taxonomy" id="2943498"/>
    <lineage>
        <taxon>Bacteria</taxon>
        <taxon>Bacillati</taxon>
        <taxon>Actinomycetota</taxon>
        <taxon>Actinomycetes</taxon>
        <taxon>Mycobacteriales</taxon>
        <taxon>Mycobacteriaceae</taxon>
        <taxon>Mycobacterium</taxon>
    </lineage>
</organism>
<protein>
    <submittedName>
        <fullName evidence="2">Class I SAM-dependent methyltransferase</fullName>
    </submittedName>
</protein>
<feature type="compositionally biased region" description="Basic and acidic residues" evidence="1">
    <location>
        <begin position="13"/>
        <end position="25"/>
    </location>
</feature>
<dbReference type="RefSeq" id="WP_219070487.1">
    <property type="nucleotide sequence ID" value="NZ_CAJUXY010000092.1"/>
</dbReference>
<keyword evidence="2" id="KW-0808">Transferase</keyword>
<evidence type="ECO:0000313" key="2">
    <source>
        <dbReference type="EMBL" id="UQX10576.1"/>
    </source>
</evidence>
<proteinExistence type="predicted"/>
<keyword evidence="2" id="KW-0489">Methyltransferase</keyword>
<feature type="region of interest" description="Disordered" evidence="1">
    <location>
        <begin position="1"/>
        <end position="25"/>
    </location>
</feature>
<dbReference type="Proteomes" id="UP001056610">
    <property type="component" value="Chromosome"/>
</dbReference>
<dbReference type="EMBL" id="CP097320">
    <property type="protein sequence ID" value="UQX10576.1"/>
    <property type="molecule type" value="Genomic_DNA"/>
</dbReference>
<dbReference type="GO" id="GO:0032259">
    <property type="term" value="P:methylation"/>
    <property type="evidence" value="ECO:0007669"/>
    <property type="project" value="UniProtKB-KW"/>
</dbReference>
<dbReference type="Pfam" id="PF13578">
    <property type="entry name" value="Methyltransf_24"/>
    <property type="match status" value="1"/>
</dbReference>
<keyword evidence="3" id="KW-1185">Reference proteome</keyword>
<gene>
    <name evidence="2" type="ORF">M5I08_21405</name>
</gene>
<reference evidence="2" key="1">
    <citation type="submission" date="2022-05" db="EMBL/GenBank/DDBJ databases">
        <title>A methanotrophic Mycobacterium dominates a cave microbial ecosystem.</title>
        <authorList>
            <person name="Van Spanning R.J.M."/>
            <person name="Guan Q."/>
            <person name="Melkonian C."/>
            <person name="Gallant J."/>
            <person name="Polerecky L."/>
            <person name="Flot J.-F."/>
            <person name="Brandt B.W."/>
            <person name="Braster M."/>
            <person name="Iturbe Espinoza P."/>
            <person name="Aerts J."/>
            <person name="Meima-Franke M."/>
            <person name="Piersma S.R."/>
            <person name="Bunduc C."/>
            <person name="Ummels R."/>
            <person name="Pain A."/>
            <person name="Fleming E.J."/>
            <person name="van der Wel N."/>
            <person name="Gherman V.D."/>
            <person name="Sarbu S.M."/>
            <person name="Bodelier P.L.E."/>
            <person name="Bitter W."/>
        </authorList>
    </citation>
    <scope>NUCLEOTIDE SEQUENCE</scope>
    <source>
        <strain evidence="2">Sulfur Cave</strain>
    </source>
</reference>
<name>A0ABY4QKS1_9MYCO</name>
<sequence>MTTLETPGGSPEVEQRKVRCPDEEGQDRRMAVEISGVTLCPSDDLITAACLDRPRTGPVDGYAFEVDGWVVSKAPVAEVEFVHEQTVLASCALTVSRPDVAEVYGSSSSPAGFSKAVETVGLAPVFTVGVRVVLQDGRRRAIAEIRGRQSIQRGAGPVHDFDDATHSFRMLGVPYDDFLTALHTHLTPRTYLEVGTETGTSLALAGCDAIAVDPQFQLAVTATGNRRRTFFFQMPSDTFFATENVRQLLGRPVDMVFLDGMHRFEFLLRDLIGTEAACHPRSLILLHDCVPLNPRMALRQWLPGESFEKDTAGMWTGDVWKLLPILKKYRPDLRLHVLDCPPTGLVAVTRVDPASHVLADRYYDIIDEHAATAMDENRLRSLWEELQLTDSGPLCEEPDRLTELFSLY</sequence>
<dbReference type="GO" id="GO:0008168">
    <property type="term" value="F:methyltransferase activity"/>
    <property type="evidence" value="ECO:0007669"/>
    <property type="project" value="UniProtKB-KW"/>
</dbReference>